<dbReference type="InterPro" id="IPR016181">
    <property type="entry name" value="Acyl_CoA_acyltransferase"/>
</dbReference>
<keyword evidence="2" id="KW-0808">Transferase</keyword>
<dbReference type="GO" id="GO:1990189">
    <property type="term" value="F:protein N-terminal-serine acetyltransferase activity"/>
    <property type="evidence" value="ECO:0007669"/>
    <property type="project" value="TreeGrafter"/>
</dbReference>
<dbReference type="PANTHER" id="PTHR43441">
    <property type="entry name" value="RIBOSOMAL-PROTEIN-SERINE ACETYLTRANSFERASE"/>
    <property type="match status" value="1"/>
</dbReference>
<keyword evidence="3" id="KW-1185">Reference proteome</keyword>
<organism evidence="2 3">
    <name type="scientific">Kushneria avicenniae</name>
    <dbReference type="NCBI Taxonomy" id="402385"/>
    <lineage>
        <taxon>Bacteria</taxon>
        <taxon>Pseudomonadati</taxon>
        <taxon>Pseudomonadota</taxon>
        <taxon>Gammaproteobacteria</taxon>
        <taxon>Oceanospirillales</taxon>
        <taxon>Halomonadaceae</taxon>
        <taxon>Kushneria</taxon>
    </lineage>
</organism>
<dbReference type="InterPro" id="IPR000182">
    <property type="entry name" value="GNAT_dom"/>
</dbReference>
<name>A0A1I1KRU4_9GAMM</name>
<gene>
    <name evidence="2" type="ORF">SAMN05421848_2046</name>
</gene>
<proteinExistence type="predicted"/>
<accession>A0A1I1KRU4</accession>
<sequence length="189" mass="21072">MFSHPIDETLSLSLLHPHMAPELFRLVDENRAHLSQWLGWVVHTTSPADSDGFIRQSLIDHAEGRRLICGIQYHQQGRPRLVGTVSFNEIMPATGRVSLGYWLGERWQGQGLMTRACQAMTRLAFDHYGLEKVQISAATGNLRSRAVCERLGATLEGVITRAESVNGVVHDHAVYALCRDDARTDGVEL</sequence>
<feature type="domain" description="N-acetyltransferase" evidence="1">
    <location>
        <begin position="22"/>
        <end position="181"/>
    </location>
</feature>
<evidence type="ECO:0000313" key="2">
    <source>
        <dbReference type="EMBL" id="SFC61418.1"/>
    </source>
</evidence>
<dbReference type="InterPro" id="IPR051908">
    <property type="entry name" value="Ribosomal_N-acetyltransferase"/>
</dbReference>
<evidence type="ECO:0000313" key="3">
    <source>
        <dbReference type="Proteomes" id="UP000199046"/>
    </source>
</evidence>
<dbReference type="GO" id="GO:0005737">
    <property type="term" value="C:cytoplasm"/>
    <property type="evidence" value="ECO:0007669"/>
    <property type="project" value="TreeGrafter"/>
</dbReference>
<dbReference type="OrthoDB" id="9784707at2"/>
<dbReference type="Gene3D" id="3.40.630.30">
    <property type="match status" value="1"/>
</dbReference>
<dbReference type="Proteomes" id="UP000199046">
    <property type="component" value="Unassembled WGS sequence"/>
</dbReference>
<evidence type="ECO:0000259" key="1">
    <source>
        <dbReference type="PROSITE" id="PS51186"/>
    </source>
</evidence>
<dbReference type="RefSeq" id="WP_090133601.1">
    <property type="nucleotide sequence ID" value="NZ_FOLY01000004.1"/>
</dbReference>
<dbReference type="SUPFAM" id="SSF55729">
    <property type="entry name" value="Acyl-CoA N-acyltransferases (Nat)"/>
    <property type="match status" value="1"/>
</dbReference>
<dbReference type="PROSITE" id="PS51186">
    <property type="entry name" value="GNAT"/>
    <property type="match status" value="1"/>
</dbReference>
<dbReference type="Pfam" id="PF13302">
    <property type="entry name" value="Acetyltransf_3"/>
    <property type="match status" value="1"/>
</dbReference>
<reference evidence="3" key="1">
    <citation type="submission" date="2016-10" db="EMBL/GenBank/DDBJ databases">
        <authorList>
            <person name="Varghese N."/>
            <person name="Submissions S."/>
        </authorList>
    </citation>
    <scope>NUCLEOTIDE SEQUENCE [LARGE SCALE GENOMIC DNA]</scope>
    <source>
        <strain evidence="3">DSM 23439</strain>
    </source>
</reference>
<dbReference type="STRING" id="402385.SAMN05421848_2046"/>
<dbReference type="PANTHER" id="PTHR43441:SF11">
    <property type="entry name" value="RIBOSOMAL-PROTEIN-SERINE ACETYLTRANSFERASE"/>
    <property type="match status" value="1"/>
</dbReference>
<dbReference type="GO" id="GO:0008999">
    <property type="term" value="F:protein-N-terminal-alanine acetyltransferase activity"/>
    <property type="evidence" value="ECO:0007669"/>
    <property type="project" value="TreeGrafter"/>
</dbReference>
<dbReference type="EMBL" id="FOLY01000004">
    <property type="protein sequence ID" value="SFC61418.1"/>
    <property type="molecule type" value="Genomic_DNA"/>
</dbReference>
<protein>
    <submittedName>
        <fullName evidence="2">Ribosomal-protein-serine acetyltransferase</fullName>
    </submittedName>
</protein>
<dbReference type="AlphaFoldDB" id="A0A1I1KRU4"/>